<dbReference type="InterPro" id="IPR018685">
    <property type="entry name" value="DUF2173"/>
</dbReference>
<organism evidence="1 2">
    <name type="scientific">Thioalkalivibrio denitrificans</name>
    <dbReference type="NCBI Taxonomy" id="108003"/>
    <lineage>
        <taxon>Bacteria</taxon>
        <taxon>Pseudomonadati</taxon>
        <taxon>Pseudomonadota</taxon>
        <taxon>Gammaproteobacteria</taxon>
        <taxon>Chromatiales</taxon>
        <taxon>Ectothiorhodospiraceae</taxon>
        <taxon>Thioalkalivibrio</taxon>
    </lineage>
</organism>
<evidence type="ECO:0000313" key="2">
    <source>
        <dbReference type="Proteomes" id="UP000189462"/>
    </source>
</evidence>
<sequence length="118" mass="13058">MGLIRDLMAQPGVLAAGEYSYRGDRFSYEGNLTREMARMASIMCRATHMGVHMECDILGVFCPGCGLVPSRGWAVRGPRFSVCVMANFFCILENRDGVMNAVLKCMHESLDEVAIDMV</sequence>
<dbReference type="STRING" id="108003.B1C78_09915"/>
<evidence type="ECO:0008006" key="3">
    <source>
        <dbReference type="Google" id="ProtNLM"/>
    </source>
</evidence>
<proteinExistence type="predicted"/>
<dbReference type="RefSeq" id="WP_077278993.1">
    <property type="nucleotide sequence ID" value="NZ_MVBK01000057.1"/>
</dbReference>
<dbReference type="Pfam" id="PF09941">
    <property type="entry name" value="DUF2173"/>
    <property type="match status" value="1"/>
</dbReference>
<name>A0A1V3NFF1_9GAMM</name>
<dbReference type="PIRSF" id="PIRSF006821">
    <property type="entry name" value="UCP006821"/>
    <property type="match status" value="1"/>
</dbReference>
<evidence type="ECO:0000313" key="1">
    <source>
        <dbReference type="EMBL" id="OOG23839.1"/>
    </source>
</evidence>
<comment type="caution">
    <text evidence="1">The sequence shown here is derived from an EMBL/GenBank/DDBJ whole genome shotgun (WGS) entry which is preliminary data.</text>
</comment>
<gene>
    <name evidence="1" type="ORF">B1C78_09915</name>
</gene>
<keyword evidence="2" id="KW-1185">Reference proteome</keyword>
<dbReference type="Proteomes" id="UP000189462">
    <property type="component" value="Unassembled WGS sequence"/>
</dbReference>
<dbReference type="EMBL" id="MVBK01000057">
    <property type="protein sequence ID" value="OOG23839.1"/>
    <property type="molecule type" value="Genomic_DNA"/>
</dbReference>
<reference evidence="1 2" key="1">
    <citation type="submission" date="2017-02" db="EMBL/GenBank/DDBJ databases">
        <title>Genomic diversity within the haloalkaliphilic genus Thioalkalivibrio.</title>
        <authorList>
            <person name="Ahn A.-C."/>
            <person name="Meier-Kolthoff J."/>
            <person name="Overmars L."/>
            <person name="Richter M."/>
            <person name="Woyke T."/>
            <person name="Sorokin D.Y."/>
            <person name="Muyzer G."/>
        </authorList>
    </citation>
    <scope>NUCLEOTIDE SEQUENCE [LARGE SCALE GENOMIC DNA]</scope>
    <source>
        <strain evidence="1 2">ALJD</strain>
    </source>
</reference>
<dbReference type="OrthoDB" id="5784013at2"/>
<accession>A0A1V3NFF1</accession>
<protein>
    <recommendedName>
        <fullName evidence="3">DUF2173 domain-containing protein</fullName>
    </recommendedName>
</protein>
<dbReference type="AlphaFoldDB" id="A0A1V3NFF1"/>